<dbReference type="RefSeq" id="WP_143938026.1">
    <property type="nucleotide sequence ID" value="NZ_VKKG01000003.1"/>
</dbReference>
<dbReference type="InterPro" id="IPR012507">
    <property type="entry name" value="YibE_F"/>
</dbReference>
<name>A0A553K017_9ACTN</name>
<evidence type="ECO:0000256" key="1">
    <source>
        <dbReference type="SAM" id="Phobius"/>
    </source>
</evidence>
<reference evidence="2 3" key="1">
    <citation type="submission" date="2019-07" db="EMBL/GenBank/DDBJ databases">
        <authorList>
            <person name="Zhou L.-Y."/>
        </authorList>
    </citation>
    <scope>NUCLEOTIDE SEQUENCE [LARGE SCALE GENOMIC DNA]</scope>
    <source>
        <strain evidence="2 3">YIM 101269</strain>
    </source>
</reference>
<keyword evidence="1" id="KW-0812">Transmembrane</keyword>
<gene>
    <name evidence="2" type="ORF">FOJ82_08290</name>
</gene>
<feature type="transmembrane region" description="Helical" evidence="1">
    <location>
        <begin position="325"/>
        <end position="347"/>
    </location>
</feature>
<dbReference type="Pfam" id="PF07907">
    <property type="entry name" value="YibE_F"/>
    <property type="match status" value="1"/>
</dbReference>
<organism evidence="2 3">
    <name type="scientific">Tessaracoccus rhinocerotis</name>
    <dbReference type="NCBI Taxonomy" id="1689449"/>
    <lineage>
        <taxon>Bacteria</taxon>
        <taxon>Bacillati</taxon>
        <taxon>Actinomycetota</taxon>
        <taxon>Actinomycetes</taxon>
        <taxon>Propionibacteriales</taxon>
        <taxon>Propionibacteriaceae</taxon>
        <taxon>Tessaracoccus</taxon>
    </lineage>
</organism>
<evidence type="ECO:0000313" key="2">
    <source>
        <dbReference type="EMBL" id="TRY18050.1"/>
    </source>
</evidence>
<accession>A0A553K017</accession>
<proteinExistence type="predicted"/>
<evidence type="ECO:0000313" key="3">
    <source>
        <dbReference type="Proteomes" id="UP000317638"/>
    </source>
</evidence>
<feature type="transmembrane region" description="Helical" evidence="1">
    <location>
        <begin position="198"/>
        <end position="218"/>
    </location>
</feature>
<protein>
    <submittedName>
        <fullName evidence="2">YibE/F family protein</fullName>
    </submittedName>
</protein>
<dbReference type="PANTHER" id="PTHR41771">
    <property type="entry name" value="MEMBRANE PROTEIN-RELATED"/>
    <property type="match status" value="1"/>
</dbReference>
<sequence>MGHGHSHIPSRGKVEVGTRARNGLIAFLVVVGVVAVAGLIWLWPSQGEMAQAIVPVYDAPGVTYEHGTIASVEPGCEMMQDSGSEAPCQTANVEIATGEDAGEVVAVELLGPQAQAGLRAGDSIEVARIATENGPIYSYSGTDRLPVLITLAVLFVICVVAVARWKGLFALIGLGVAAYVLMGFMLPALIVGRPGMPVALAGSTVIMFVVLYVAHGISVRTSTALAGTLLGLAVTTGLGMVAVRAARLSGFADEAEYDLSQLVGGLNFQELLMVGIIIGGLGVLNDVTITQSSAVWELRGAAPEWTRRKVFAAGMRIGRDHIASTIYTIVFAYAGSALAILLLLYFTNRDTLALFGVEMFAGEVVRTLASAIGLVLSVPITTGIAALTVGPAKEPIVTPHHAAID</sequence>
<dbReference type="AlphaFoldDB" id="A0A553K017"/>
<comment type="caution">
    <text evidence="2">The sequence shown here is derived from an EMBL/GenBank/DDBJ whole genome shotgun (WGS) entry which is preliminary data.</text>
</comment>
<keyword evidence="1" id="KW-0472">Membrane</keyword>
<keyword evidence="3" id="KW-1185">Reference proteome</keyword>
<dbReference type="OrthoDB" id="5846312at2"/>
<feature type="transmembrane region" description="Helical" evidence="1">
    <location>
        <begin position="169"/>
        <end position="191"/>
    </location>
</feature>
<dbReference type="EMBL" id="VKKG01000003">
    <property type="protein sequence ID" value="TRY18050.1"/>
    <property type="molecule type" value="Genomic_DNA"/>
</dbReference>
<dbReference type="PANTHER" id="PTHR41771:SF1">
    <property type="entry name" value="MEMBRANE PROTEIN"/>
    <property type="match status" value="1"/>
</dbReference>
<feature type="transmembrane region" description="Helical" evidence="1">
    <location>
        <begin position="367"/>
        <end position="389"/>
    </location>
</feature>
<feature type="transmembrane region" description="Helical" evidence="1">
    <location>
        <begin position="24"/>
        <end position="43"/>
    </location>
</feature>
<dbReference type="Proteomes" id="UP000317638">
    <property type="component" value="Unassembled WGS sequence"/>
</dbReference>
<feature type="transmembrane region" description="Helical" evidence="1">
    <location>
        <begin position="145"/>
        <end position="163"/>
    </location>
</feature>
<keyword evidence="1" id="KW-1133">Transmembrane helix</keyword>
<feature type="transmembrane region" description="Helical" evidence="1">
    <location>
        <begin position="224"/>
        <end position="243"/>
    </location>
</feature>